<protein>
    <submittedName>
        <fullName evidence="2">Uncharacterized protein</fullName>
    </submittedName>
</protein>
<proteinExistence type="predicted"/>
<dbReference type="HOGENOM" id="CLU_2422740_0_0_9"/>
<evidence type="ECO:0000256" key="1">
    <source>
        <dbReference type="SAM" id="MobiDB-lite"/>
    </source>
</evidence>
<feature type="region of interest" description="Disordered" evidence="1">
    <location>
        <begin position="53"/>
        <end position="91"/>
    </location>
</feature>
<dbReference type="STRING" id="1921421.M493_15845"/>
<feature type="compositionally biased region" description="Basic and acidic residues" evidence="1">
    <location>
        <begin position="68"/>
        <end position="77"/>
    </location>
</feature>
<sequence length="91" mass="9716">MPRGTAGRTESAVHQPECAALCHFPGLPACFCVESRKAAIVCGNKAHRPALPAAGQMKKRLPQQPSLRDVKLKKPKMETVGVEPTSRGIAT</sequence>
<dbReference type="EMBL" id="CP006254">
    <property type="protein sequence ID" value="AGT33385.1"/>
    <property type="molecule type" value="Genomic_DNA"/>
</dbReference>
<dbReference type="PATRIC" id="fig|1345697.3.peg.3110"/>
<evidence type="ECO:0000313" key="2">
    <source>
        <dbReference type="EMBL" id="AGT33385.1"/>
    </source>
</evidence>
<keyword evidence="3" id="KW-1185">Reference proteome</keyword>
<evidence type="ECO:0000313" key="3">
    <source>
        <dbReference type="Proteomes" id="UP000015500"/>
    </source>
</evidence>
<dbReference type="KEGG" id="gjf:M493_15845"/>
<organism evidence="2 3">
    <name type="scientific">Geobacillus genomosp. 3</name>
    <dbReference type="NCBI Taxonomy" id="1921421"/>
    <lineage>
        <taxon>Bacteria</taxon>
        <taxon>Bacillati</taxon>
        <taxon>Bacillota</taxon>
        <taxon>Bacilli</taxon>
        <taxon>Bacillales</taxon>
        <taxon>Anoxybacillaceae</taxon>
        <taxon>Geobacillus</taxon>
    </lineage>
</organism>
<gene>
    <name evidence="2" type="ORF">M493_15845</name>
</gene>
<accession>S5ZGD6</accession>
<dbReference type="AlphaFoldDB" id="S5ZGD6"/>
<name>S5ZGD6_GEOG3</name>
<reference evidence="2 3" key="1">
    <citation type="journal article" date="2014" name="Genome Announc.">
        <title>Complete Genome Sequence of the Thermophilic Polychlorinated Biphenyl Degrader Geobacillus sp. Strain JF8 (NBRC 109937).</title>
        <authorList>
            <person name="Shintani M."/>
            <person name="Ohtsubo Y."/>
            <person name="Fukuda K."/>
            <person name="Hosoyama A."/>
            <person name="Ohji S."/>
            <person name="Yamazoe A."/>
            <person name="Fujita N."/>
            <person name="Nagata Y."/>
            <person name="Tsuda M."/>
            <person name="Hatta T."/>
            <person name="Kimbara K."/>
        </authorList>
    </citation>
    <scope>NUCLEOTIDE SEQUENCE [LARGE SCALE GENOMIC DNA]</scope>
    <source>
        <strain evidence="2 3">JF8</strain>
    </source>
</reference>
<dbReference type="Proteomes" id="UP000015500">
    <property type="component" value="Chromosome"/>
</dbReference>